<keyword evidence="3" id="KW-0479">Metal-binding</keyword>
<evidence type="ECO:0000313" key="8">
    <source>
        <dbReference type="Proteomes" id="UP000747542"/>
    </source>
</evidence>
<comment type="cofactor">
    <cofactor evidence="1">
        <name>Mg(2+)</name>
        <dbReference type="ChEBI" id="CHEBI:18420"/>
    </cofactor>
</comment>
<dbReference type="PANTHER" id="PTHR11525:SF0">
    <property type="entry name" value="FARNESYL PYROPHOSPHATE SYNTHASE"/>
    <property type="match status" value="1"/>
</dbReference>
<dbReference type="GO" id="GO:0005737">
    <property type="term" value="C:cytoplasm"/>
    <property type="evidence" value="ECO:0007669"/>
    <property type="project" value="TreeGrafter"/>
</dbReference>
<dbReference type="InterPro" id="IPR008949">
    <property type="entry name" value="Isoprenoid_synthase_dom_sf"/>
</dbReference>
<sequence length="119" mass="13666">MGQFFQVQDDYLDCFGDSSVTGKIGTDIGEGKCTWLSVVALQRASPSQRRLMEEHYGRPEQESVDKVKDLYMELGLPATYRAYEDSTSSMIRIHIQQISRGLNHNVFFKFLDKIHKRSS</sequence>
<organism evidence="7 8">
    <name type="scientific">Homarus americanus</name>
    <name type="common">American lobster</name>
    <dbReference type="NCBI Taxonomy" id="6706"/>
    <lineage>
        <taxon>Eukaryota</taxon>
        <taxon>Metazoa</taxon>
        <taxon>Ecdysozoa</taxon>
        <taxon>Arthropoda</taxon>
        <taxon>Crustacea</taxon>
        <taxon>Multicrustacea</taxon>
        <taxon>Malacostraca</taxon>
        <taxon>Eumalacostraca</taxon>
        <taxon>Eucarida</taxon>
        <taxon>Decapoda</taxon>
        <taxon>Pleocyemata</taxon>
        <taxon>Astacidea</taxon>
        <taxon>Nephropoidea</taxon>
        <taxon>Nephropidae</taxon>
        <taxon>Homarus</taxon>
    </lineage>
</organism>
<dbReference type="GO" id="GO:0045337">
    <property type="term" value="P:farnesyl diphosphate biosynthetic process"/>
    <property type="evidence" value="ECO:0007669"/>
    <property type="project" value="TreeGrafter"/>
</dbReference>
<evidence type="ECO:0000256" key="3">
    <source>
        <dbReference type="ARBA" id="ARBA00022723"/>
    </source>
</evidence>
<dbReference type="AlphaFoldDB" id="A0A8J5JW31"/>
<comment type="caution">
    <text evidence="7">The sequence shown here is derived from an EMBL/GenBank/DDBJ whole genome shotgun (WGS) entry which is preliminary data.</text>
</comment>
<evidence type="ECO:0000256" key="5">
    <source>
        <dbReference type="ARBA" id="ARBA00033740"/>
    </source>
</evidence>
<gene>
    <name evidence="7" type="primary">FDPS-L</name>
    <name evidence="7" type="ORF">Hamer_G004546</name>
</gene>
<evidence type="ECO:0000256" key="1">
    <source>
        <dbReference type="ARBA" id="ARBA00001946"/>
    </source>
</evidence>
<comment type="pathway">
    <text evidence="5">Pheromone biosynthesis.</text>
</comment>
<dbReference type="InterPro" id="IPR000092">
    <property type="entry name" value="Polyprenyl_synt"/>
</dbReference>
<keyword evidence="8" id="KW-1185">Reference proteome</keyword>
<dbReference type="GO" id="GO:0004337">
    <property type="term" value="F:(2E,6E)-farnesyl diphosphate synthase activity"/>
    <property type="evidence" value="ECO:0007669"/>
    <property type="project" value="TreeGrafter"/>
</dbReference>
<dbReference type="InterPro" id="IPR033749">
    <property type="entry name" value="Polyprenyl_synt_CS"/>
</dbReference>
<dbReference type="GO" id="GO:0004161">
    <property type="term" value="F:dimethylallyltranstransferase activity"/>
    <property type="evidence" value="ECO:0007669"/>
    <property type="project" value="TreeGrafter"/>
</dbReference>
<evidence type="ECO:0000256" key="6">
    <source>
        <dbReference type="ARBA" id="ARBA00034546"/>
    </source>
</evidence>
<evidence type="ECO:0000313" key="7">
    <source>
        <dbReference type="EMBL" id="KAG7163406.1"/>
    </source>
</evidence>
<protein>
    <recommendedName>
        <fullName evidence="6">Farnesyl pyrophosphate synthase</fullName>
    </recommendedName>
</protein>
<dbReference type="EMBL" id="JAHLQT010026473">
    <property type="protein sequence ID" value="KAG7163406.1"/>
    <property type="molecule type" value="Genomic_DNA"/>
</dbReference>
<evidence type="ECO:0000256" key="4">
    <source>
        <dbReference type="ARBA" id="ARBA00022842"/>
    </source>
</evidence>
<proteinExistence type="predicted"/>
<dbReference type="PANTHER" id="PTHR11525">
    <property type="entry name" value="FARNESYL-PYROPHOSPHATE SYNTHETASE"/>
    <property type="match status" value="1"/>
</dbReference>
<dbReference type="PROSITE" id="PS00444">
    <property type="entry name" value="POLYPRENYL_SYNTHASE_2"/>
    <property type="match status" value="1"/>
</dbReference>
<dbReference type="InterPro" id="IPR039702">
    <property type="entry name" value="FPS1-like"/>
</dbReference>
<dbReference type="Pfam" id="PF00348">
    <property type="entry name" value="polyprenyl_synt"/>
    <property type="match status" value="1"/>
</dbReference>
<dbReference type="Gene3D" id="1.10.600.10">
    <property type="entry name" value="Farnesyl Diphosphate Synthase"/>
    <property type="match status" value="1"/>
</dbReference>
<dbReference type="SUPFAM" id="SSF48576">
    <property type="entry name" value="Terpenoid synthases"/>
    <property type="match status" value="1"/>
</dbReference>
<keyword evidence="4" id="KW-0460">Magnesium</keyword>
<dbReference type="GO" id="GO:0042811">
    <property type="term" value="P:pheromone biosynthetic process"/>
    <property type="evidence" value="ECO:0007669"/>
    <property type="project" value="UniProtKB-ARBA"/>
</dbReference>
<evidence type="ECO:0000256" key="2">
    <source>
        <dbReference type="ARBA" id="ARBA00022679"/>
    </source>
</evidence>
<dbReference type="GO" id="GO:0046872">
    <property type="term" value="F:metal ion binding"/>
    <property type="evidence" value="ECO:0007669"/>
    <property type="project" value="UniProtKB-KW"/>
</dbReference>
<keyword evidence="2" id="KW-0808">Transferase</keyword>
<reference evidence="7" key="1">
    <citation type="journal article" date="2021" name="Sci. Adv.">
        <title>The American lobster genome reveals insights on longevity, neural, and immune adaptations.</title>
        <authorList>
            <person name="Polinski J.M."/>
            <person name="Zimin A.V."/>
            <person name="Clark K.F."/>
            <person name="Kohn A.B."/>
            <person name="Sadowski N."/>
            <person name="Timp W."/>
            <person name="Ptitsyn A."/>
            <person name="Khanna P."/>
            <person name="Romanova D.Y."/>
            <person name="Williams P."/>
            <person name="Greenwood S.J."/>
            <person name="Moroz L.L."/>
            <person name="Walt D.R."/>
            <person name="Bodnar A.G."/>
        </authorList>
    </citation>
    <scope>NUCLEOTIDE SEQUENCE</scope>
    <source>
        <strain evidence="7">GMGI-L3</strain>
    </source>
</reference>
<name>A0A8J5JW31_HOMAM</name>
<dbReference type="Proteomes" id="UP000747542">
    <property type="component" value="Unassembled WGS sequence"/>
</dbReference>
<accession>A0A8J5JW31</accession>